<evidence type="ECO:0000259" key="7">
    <source>
        <dbReference type="PROSITE" id="PS50090"/>
    </source>
</evidence>
<organism evidence="9 10">
    <name type="scientific">Rubroshorea leprosula</name>
    <dbReference type="NCBI Taxonomy" id="152421"/>
    <lineage>
        <taxon>Eukaryota</taxon>
        <taxon>Viridiplantae</taxon>
        <taxon>Streptophyta</taxon>
        <taxon>Embryophyta</taxon>
        <taxon>Tracheophyta</taxon>
        <taxon>Spermatophyta</taxon>
        <taxon>Magnoliopsida</taxon>
        <taxon>eudicotyledons</taxon>
        <taxon>Gunneridae</taxon>
        <taxon>Pentapetalae</taxon>
        <taxon>rosids</taxon>
        <taxon>malvids</taxon>
        <taxon>Malvales</taxon>
        <taxon>Dipterocarpaceae</taxon>
        <taxon>Rubroshorea</taxon>
    </lineage>
</organism>
<keyword evidence="2" id="KW-0677">Repeat</keyword>
<keyword evidence="6" id="KW-0539">Nucleus</keyword>
<keyword evidence="5" id="KW-0804">Transcription</keyword>
<feature type="domain" description="HTH myb-type" evidence="8">
    <location>
        <begin position="5"/>
        <end position="59"/>
    </location>
</feature>
<comment type="caution">
    <text evidence="9">The sequence shown here is derived from an EMBL/GenBank/DDBJ whole genome shotgun (WGS) entry which is preliminary data.</text>
</comment>
<protein>
    <submittedName>
        <fullName evidence="9">Uncharacterized protein</fullName>
    </submittedName>
</protein>
<evidence type="ECO:0000256" key="6">
    <source>
        <dbReference type="ARBA" id="ARBA00023242"/>
    </source>
</evidence>
<dbReference type="Proteomes" id="UP001054252">
    <property type="component" value="Unassembled WGS sequence"/>
</dbReference>
<evidence type="ECO:0000256" key="4">
    <source>
        <dbReference type="ARBA" id="ARBA00023125"/>
    </source>
</evidence>
<proteinExistence type="predicted"/>
<dbReference type="InterPro" id="IPR009057">
    <property type="entry name" value="Homeodomain-like_sf"/>
</dbReference>
<keyword evidence="10" id="KW-1185">Reference proteome</keyword>
<evidence type="ECO:0000313" key="10">
    <source>
        <dbReference type="Proteomes" id="UP001054252"/>
    </source>
</evidence>
<dbReference type="EMBL" id="BPVZ01000010">
    <property type="protein sequence ID" value="GKU96601.1"/>
    <property type="molecule type" value="Genomic_DNA"/>
</dbReference>
<dbReference type="PANTHER" id="PTHR47997">
    <property type="entry name" value="MYB DOMAIN PROTEIN 55"/>
    <property type="match status" value="1"/>
</dbReference>
<evidence type="ECO:0000256" key="3">
    <source>
        <dbReference type="ARBA" id="ARBA00023015"/>
    </source>
</evidence>
<comment type="subcellular location">
    <subcellularLocation>
        <location evidence="1">Nucleus</location>
    </subcellularLocation>
</comment>
<keyword evidence="4" id="KW-0238">DNA-binding</keyword>
<dbReference type="Pfam" id="PF00249">
    <property type="entry name" value="Myb_DNA-binding"/>
    <property type="match status" value="1"/>
</dbReference>
<keyword evidence="3" id="KW-0805">Transcription regulation</keyword>
<sequence length="195" mass="21617">MNYLKPELKHGNYTQEEDALILKLHEQFGNRWSLIASRLAGRTDNEIKNHWNTNLKNRAAEAKIKNVHSGESSHANTTGMSECEAEGTVLAEFIPPHLILESSPLSPATSSNAEFSGSLNSDRGSIMVMSNSSEIYEASSGDFWTEPFVSENMLHHIGYPSPSSSMARSGFEVPYADLLYGDTADLFYQVMQELP</sequence>
<name>A0AAV5IEL6_9ROSI</name>
<dbReference type="CDD" id="cd00167">
    <property type="entry name" value="SANT"/>
    <property type="match status" value="1"/>
</dbReference>
<dbReference type="PANTHER" id="PTHR47997:SF28">
    <property type="entry name" value="TRANSCRIPTION FACTOR MYB15-LIKE"/>
    <property type="match status" value="1"/>
</dbReference>
<evidence type="ECO:0000256" key="1">
    <source>
        <dbReference type="ARBA" id="ARBA00004123"/>
    </source>
</evidence>
<dbReference type="SUPFAM" id="SSF46689">
    <property type="entry name" value="Homeodomain-like"/>
    <property type="match status" value="1"/>
</dbReference>
<evidence type="ECO:0000313" key="9">
    <source>
        <dbReference type="EMBL" id="GKU96601.1"/>
    </source>
</evidence>
<dbReference type="PROSITE" id="PS51294">
    <property type="entry name" value="HTH_MYB"/>
    <property type="match status" value="1"/>
</dbReference>
<dbReference type="SMART" id="SM00717">
    <property type="entry name" value="SANT"/>
    <property type="match status" value="1"/>
</dbReference>
<dbReference type="InterPro" id="IPR051953">
    <property type="entry name" value="Plant_SW-associated_TFs"/>
</dbReference>
<evidence type="ECO:0000259" key="8">
    <source>
        <dbReference type="PROSITE" id="PS51294"/>
    </source>
</evidence>
<accession>A0AAV5IEL6</accession>
<dbReference type="GO" id="GO:0005634">
    <property type="term" value="C:nucleus"/>
    <property type="evidence" value="ECO:0007669"/>
    <property type="project" value="UniProtKB-SubCell"/>
</dbReference>
<gene>
    <name evidence="9" type="ORF">SLEP1_g9818</name>
</gene>
<dbReference type="Gene3D" id="1.10.10.60">
    <property type="entry name" value="Homeodomain-like"/>
    <property type="match status" value="1"/>
</dbReference>
<evidence type="ECO:0000256" key="5">
    <source>
        <dbReference type="ARBA" id="ARBA00023163"/>
    </source>
</evidence>
<dbReference type="InterPro" id="IPR001005">
    <property type="entry name" value="SANT/Myb"/>
</dbReference>
<dbReference type="PROSITE" id="PS50090">
    <property type="entry name" value="MYB_LIKE"/>
    <property type="match status" value="1"/>
</dbReference>
<evidence type="ECO:0000256" key="2">
    <source>
        <dbReference type="ARBA" id="ARBA00022737"/>
    </source>
</evidence>
<feature type="domain" description="Myb-like" evidence="7">
    <location>
        <begin position="5"/>
        <end position="55"/>
    </location>
</feature>
<reference evidence="9 10" key="1">
    <citation type="journal article" date="2021" name="Commun. Biol.">
        <title>The genome of Shorea leprosula (Dipterocarpaceae) highlights the ecological relevance of drought in aseasonal tropical rainforests.</title>
        <authorList>
            <person name="Ng K.K.S."/>
            <person name="Kobayashi M.J."/>
            <person name="Fawcett J.A."/>
            <person name="Hatakeyama M."/>
            <person name="Paape T."/>
            <person name="Ng C.H."/>
            <person name="Ang C.C."/>
            <person name="Tnah L.H."/>
            <person name="Lee C.T."/>
            <person name="Nishiyama T."/>
            <person name="Sese J."/>
            <person name="O'Brien M.J."/>
            <person name="Copetti D."/>
            <person name="Mohd Noor M.I."/>
            <person name="Ong R.C."/>
            <person name="Putra M."/>
            <person name="Sireger I.Z."/>
            <person name="Indrioko S."/>
            <person name="Kosugi Y."/>
            <person name="Izuno A."/>
            <person name="Isagi Y."/>
            <person name="Lee S.L."/>
            <person name="Shimizu K.K."/>
        </authorList>
    </citation>
    <scope>NUCLEOTIDE SEQUENCE [LARGE SCALE GENOMIC DNA]</scope>
    <source>
        <strain evidence="9">214</strain>
    </source>
</reference>
<dbReference type="AlphaFoldDB" id="A0AAV5IEL6"/>
<dbReference type="GO" id="GO:0003677">
    <property type="term" value="F:DNA binding"/>
    <property type="evidence" value="ECO:0007669"/>
    <property type="project" value="UniProtKB-KW"/>
</dbReference>
<dbReference type="InterPro" id="IPR017930">
    <property type="entry name" value="Myb_dom"/>
</dbReference>